<dbReference type="Pfam" id="PF05860">
    <property type="entry name" value="TPS"/>
    <property type="match status" value="1"/>
</dbReference>
<evidence type="ECO:0000313" key="2">
    <source>
        <dbReference type="EMBL" id="MBE9190520.1"/>
    </source>
</evidence>
<gene>
    <name evidence="2" type="ORF">IQ230_09135</name>
</gene>
<keyword evidence="3" id="KW-1185">Reference proteome</keyword>
<dbReference type="InterPro" id="IPR011050">
    <property type="entry name" value="Pectin_lyase_fold/virulence"/>
</dbReference>
<dbReference type="SMART" id="SM00912">
    <property type="entry name" value="Haemagg_act"/>
    <property type="match status" value="1"/>
</dbReference>
<evidence type="ECO:0000259" key="1">
    <source>
        <dbReference type="SMART" id="SM00912"/>
    </source>
</evidence>
<dbReference type="Gene3D" id="2.160.20.10">
    <property type="entry name" value="Single-stranded right-handed beta-helix, Pectin lyase-like"/>
    <property type="match status" value="3"/>
</dbReference>
<dbReference type="SUPFAM" id="SSF51126">
    <property type="entry name" value="Pectin lyase-like"/>
    <property type="match status" value="3"/>
</dbReference>
<dbReference type="InterPro" id="IPR012334">
    <property type="entry name" value="Pectin_lyas_fold"/>
</dbReference>
<dbReference type="EMBL" id="JADEWN010000018">
    <property type="protein sequence ID" value="MBE9190520.1"/>
    <property type="molecule type" value="Genomic_DNA"/>
</dbReference>
<accession>A0ABR9UR36</accession>
<dbReference type="InterPro" id="IPR008638">
    <property type="entry name" value="FhaB/CdiA-like_TPS"/>
</dbReference>
<comment type="caution">
    <text evidence="2">The sequence shown here is derived from an EMBL/GenBank/DDBJ whole genome shotgun (WGS) entry which is preliminary data.</text>
</comment>
<sequence length="969" mass="97339">MNRSWCDWRWQLKLGGWVACVGVVAGGGDRTLAQVTADPSLGTTVTVNGDTFEITNGTTVGDKNLFHSFSNFSIPGGGTAHFINAPTITNILARVTGSNPSDIQGLIRAQGSANLFLMNSNGILFGPNAQLDLGGSFVATTANAIQFPGGVEFSQNSPVAANNSLLSVNPSAFLFNQIAAQPITNQAVAGLQVPVGKSLLLLGGDVKLAGGKLFAPGGRVELGGVAAGTVGLSVDGNTMSLSYPSQVQRADMSLTNGAGVDVTAGGGGSVVVNAENLNISGESYLDAGIRSGLGTIGSQAGDITLNATGTITVAASDVFNTVDSAEAIGNAGNIDITTANLSVTNGAELDASTFGQGNGGSVTIGADGAITLVDANIFSNVERGAVGEGGSITITGDSLSLQDGAQVQTLTRGANETRPGGKGNAGNISIDASSTVNLTGVDSEENSSAILSSIGSGAEGSAGNINIKAGALFLTNGAELDASTFGQGNAGNIFVQADDSISLSNSSNISSLVGSRGVGSGGEIELQTQMLSLTDGSQVATAVFRAEDNVRGGQGQGGNIVVNATDSVNISGVGSSGFPSGLIALTEQGAMGQAGDITVNAGAFRIADAGAVTSGTRNSSDGRNITINANTFEATGGGQVRTTSRSGGNAGDISLNVTDTITLSGSDPDYFERRAQFGENRVSEAGPASGVFANASEASTGQGGVLKITTGQLFVQDGASVSSLSEGEGNAGTITIEVRDILQANNGEISTRATQAGGGDITIAASDIRLRNDSDIRTDLTSSAGRGGNINITADSIIAFDNSDILAFAAKGQGGNIILNTPVFFGFGYRPGASGTDYAILDRNDRVDVNASGAIASGNITTPDTTFVQNSLTELPENVIDTGTLVANSCIARSSDRQQGNFIITGSGGLPTRPGDASVSSYPTGTVRSVASDRATDANCPWQIGDPIVEPQGAYRLPNGQLVLSRECS</sequence>
<dbReference type="NCBIfam" id="TIGR01901">
    <property type="entry name" value="adhes_NPXG"/>
    <property type="match status" value="1"/>
</dbReference>
<name>A0ABR9UR36_9CHRO</name>
<proteinExistence type="predicted"/>
<dbReference type="Proteomes" id="UP000651156">
    <property type="component" value="Unassembled WGS sequence"/>
</dbReference>
<reference evidence="2 3" key="1">
    <citation type="submission" date="2020-10" db="EMBL/GenBank/DDBJ databases">
        <authorList>
            <person name="Castelo-Branco R."/>
            <person name="Eusebio N."/>
            <person name="Adriana R."/>
            <person name="Vieira A."/>
            <person name="Brugerolle De Fraissinette N."/>
            <person name="Rezende De Castro R."/>
            <person name="Schneider M.P."/>
            <person name="Vasconcelos V."/>
            <person name="Leao P.N."/>
        </authorList>
    </citation>
    <scope>NUCLEOTIDE SEQUENCE [LARGE SCALE GENOMIC DNA]</scope>
    <source>
        <strain evidence="2 3">LEGE 06123</strain>
    </source>
</reference>
<feature type="domain" description="Filamentous haemagglutinin FhaB/tRNA nuclease CdiA-like TPS" evidence="1">
    <location>
        <begin position="36"/>
        <end position="148"/>
    </location>
</feature>
<organism evidence="2 3">
    <name type="scientific">Gloeocapsopsis crepidinum LEGE 06123</name>
    <dbReference type="NCBI Taxonomy" id="588587"/>
    <lineage>
        <taxon>Bacteria</taxon>
        <taxon>Bacillati</taxon>
        <taxon>Cyanobacteriota</taxon>
        <taxon>Cyanophyceae</taxon>
        <taxon>Oscillatoriophycideae</taxon>
        <taxon>Chroococcales</taxon>
        <taxon>Chroococcaceae</taxon>
        <taxon>Gloeocapsopsis</taxon>
    </lineage>
</organism>
<protein>
    <submittedName>
        <fullName evidence="2">Filamentous hemagglutinin N-terminal domain-containing protein</fullName>
    </submittedName>
</protein>
<evidence type="ECO:0000313" key="3">
    <source>
        <dbReference type="Proteomes" id="UP000651156"/>
    </source>
</evidence>
<dbReference type="RefSeq" id="WP_193931704.1">
    <property type="nucleotide sequence ID" value="NZ_CAWPMZ010000037.1"/>
</dbReference>